<protein>
    <recommendedName>
        <fullName evidence="6">AAA+ ATPase domain-containing protein</fullName>
    </recommendedName>
</protein>
<evidence type="ECO:0000256" key="4">
    <source>
        <dbReference type="ARBA" id="ARBA00022840"/>
    </source>
</evidence>
<organism evidence="7">
    <name type="scientific">Ostreococcus mediterraneus</name>
    <dbReference type="NCBI Taxonomy" id="1486918"/>
    <lineage>
        <taxon>Eukaryota</taxon>
        <taxon>Viridiplantae</taxon>
        <taxon>Chlorophyta</taxon>
        <taxon>Mamiellophyceae</taxon>
        <taxon>Mamiellales</taxon>
        <taxon>Bathycoccaceae</taxon>
        <taxon>Ostreococcus</taxon>
    </lineage>
</organism>
<dbReference type="InterPro" id="IPR027417">
    <property type="entry name" value="P-loop_NTPase"/>
</dbReference>
<name>A0A7S0WFV7_9CHLO</name>
<feature type="compositionally biased region" description="Acidic residues" evidence="5">
    <location>
        <begin position="1104"/>
        <end position="1117"/>
    </location>
</feature>
<gene>
    <name evidence="7" type="ORF">OMED0930_LOCUS2947</name>
</gene>
<feature type="compositionally biased region" description="Pro residues" evidence="5">
    <location>
        <begin position="131"/>
        <end position="155"/>
    </location>
</feature>
<feature type="compositionally biased region" description="Low complexity" evidence="5">
    <location>
        <begin position="93"/>
        <end position="102"/>
    </location>
</feature>
<dbReference type="InterPro" id="IPR041679">
    <property type="entry name" value="DNA2/NAM7-like_C"/>
</dbReference>
<dbReference type="GO" id="GO:0005524">
    <property type="term" value="F:ATP binding"/>
    <property type="evidence" value="ECO:0007669"/>
    <property type="project" value="UniProtKB-KW"/>
</dbReference>
<feature type="region of interest" description="Disordered" evidence="5">
    <location>
        <begin position="1082"/>
        <end position="1120"/>
    </location>
</feature>
<proteinExistence type="predicted"/>
<keyword evidence="2" id="KW-0378">Hydrolase</keyword>
<feature type="compositionally biased region" description="Low complexity" evidence="5">
    <location>
        <begin position="217"/>
        <end position="227"/>
    </location>
</feature>
<keyword evidence="1" id="KW-0547">Nucleotide-binding</keyword>
<evidence type="ECO:0000256" key="5">
    <source>
        <dbReference type="SAM" id="MobiDB-lite"/>
    </source>
</evidence>
<keyword evidence="3" id="KW-0347">Helicase</keyword>
<dbReference type="GO" id="GO:0016787">
    <property type="term" value="F:hydrolase activity"/>
    <property type="evidence" value="ECO:0007669"/>
    <property type="project" value="UniProtKB-KW"/>
</dbReference>
<dbReference type="InterPro" id="IPR041677">
    <property type="entry name" value="DNA2/NAM7_AAA_11"/>
</dbReference>
<feature type="domain" description="AAA+ ATPase" evidence="6">
    <location>
        <begin position="637"/>
        <end position="820"/>
    </location>
</feature>
<dbReference type="AlphaFoldDB" id="A0A7S0WFV7"/>
<dbReference type="InterPro" id="IPR047187">
    <property type="entry name" value="SF1_C_Upf1"/>
</dbReference>
<dbReference type="Gene3D" id="3.40.50.300">
    <property type="entry name" value="P-loop containing nucleotide triphosphate hydrolases"/>
    <property type="match status" value="2"/>
</dbReference>
<evidence type="ECO:0000259" key="6">
    <source>
        <dbReference type="SMART" id="SM00382"/>
    </source>
</evidence>
<dbReference type="PANTHER" id="PTHR10887">
    <property type="entry name" value="DNA2/NAM7 HELICASE FAMILY"/>
    <property type="match status" value="1"/>
</dbReference>
<feature type="region of interest" description="Disordered" evidence="5">
    <location>
        <begin position="472"/>
        <end position="493"/>
    </location>
</feature>
<dbReference type="Pfam" id="PF13086">
    <property type="entry name" value="AAA_11"/>
    <property type="match status" value="2"/>
</dbReference>
<reference evidence="7" key="1">
    <citation type="submission" date="2021-01" db="EMBL/GenBank/DDBJ databases">
        <authorList>
            <person name="Corre E."/>
            <person name="Pelletier E."/>
            <person name="Niang G."/>
            <person name="Scheremetjew M."/>
            <person name="Finn R."/>
            <person name="Kale V."/>
            <person name="Holt S."/>
            <person name="Cochrane G."/>
            <person name="Meng A."/>
            <person name="Brown T."/>
            <person name="Cohen L."/>
        </authorList>
    </citation>
    <scope>NUCLEOTIDE SEQUENCE</scope>
    <source>
        <strain evidence="7">Clade-D-RCC1621</strain>
    </source>
</reference>
<evidence type="ECO:0000256" key="1">
    <source>
        <dbReference type="ARBA" id="ARBA00022741"/>
    </source>
</evidence>
<dbReference type="FunFam" id="3.40.50.300:FF:000326">
    <property type="entry name" value="P-loop containing nucleoside triphosphate hydrolase"/>
    <property type="match status" value="1"/>
</dbReference>
<dbReference type="SMART" id="SM00382">
    <property type="entry name" value="AAA"/>
    <property type="match status" value="1"/>
</dbReference>
<keyword evidence="4" id="KW-0067">ATP-binding</keyword>
<dbReference type="SUPFAM" id="SSF52540">
    <property type="entry name" value="P-loop containing nucleoside triphosphate hydrolases"/>
    <property type="match status" value="1"/>
</dbReference>
<accession>A0A7S0WFV7</accession>
<feature type="compositionally biased region" description="Basic and acidic residues" evidence="5">
    <location>
        <begin position="189"/>
        <end position="216"/>
    </location>
</feature>
<dbReference type="InterPro" id="IPR045055">
    <property type="entry name" value="DNA2/NAM7-like"/>
</dbReference>
<dbReference type="GO" id="GO:0004386">
    <property type="term" value="F:helicase activity"/>
    <property type="evidence" value="ECO:0007669"/>
    <property type="project" value="UniProtKB-KW"/>
</dbReference>
<dbReference type="GO" id="GO:0005694">
    <property type="term" value="C:chromosome"/>
    <property type="evidence" value="ECO:0007669"/>
    <property type="project" value="UniProtKB-ARBA"/>
</dbReference>
<dbReference type="InterPro" id="IPR003593">
    <property type="entry name" value="AAA+_ATPase"/>
</dbReference>
<evidence type="ECO:0000313" key="7">
    <source>
        <dbReference type="EMBL" id="CAD8811853.1"/>
    </source>
</evidence>
<evidence type="ECO:0000256" key="2">
    <source>
        <dbReference type="ARBA" id="ARBA00022801"/>
    </source>
</evidence>
<dbReference type="EMBL" id="HBFO01004264">
    <property type="protein sequence ID" value="CAD8811853.1"/>
    <property type="molecule type" value="Transcribed_RNA"/>
</dbReference>
<dbReference type="Pfam" id="PF13087">
    <property type="entry name" value="AAA_12"/>
    <property type="match status" value="1"/>
</dbReference>
<dbReference type="CDD" id="cd18808">
    <property type="entry name" value="SF1_C_Upf1"/>
    <property type="match status" value="1"/>
</dbReference>
<sequence length="1144" mass="122387">MDQRDSQRTSGGGDGVHGGRHTGGSDLAHNGESNGRQIPRPKIPAPRSVPANDGGSAAGGGGGKTKGKKVSGGEATTNGGEGVSKPPAPKAIPAPKLVTAPKVAPPKPAAKEGVKATPTPTSESKSAPLPKVAPPKPTPKATPLQPKPVGPPPVPQLEKLTIGPKSASNEGTQAAPKPAGAYVPPGQRLAKEKKANRQRENFVDPRDDPDYRRDVLPSDSPSSMPLPKNVTATKRDDSAHSSRQPSRSGTPPPSGRAISLTITDDQSKKAPAPPAPGAKTTKEIKKCLDANDIQGAMDLFHSRSEAGLVDAEAARALLHYCIKTPGALLDAFAVVTYSKQKKYKITLKQFTQILMAFPQRANPIDAMDILNAIEPLIAYETKAIARYHFHFARLVIQEFLEEALQTLDRIANAPAFGLQENGLAAMDVIIEPLRKNGQLQLNIPALGAELQRQLLKGDTLLLSRTGATDRSLTLGELPTGSRGFDEADPNGARSRTGYHADTEFEAEIVTNGMKVAVRLVGVGAESASTVRGGGWRVDKLANRTSFHRQLKAMEDMMEVKQNTGQKASVDVNIRDILIAGWDNNKETQKQIPDMCEANLAEHMDIATRRKKTDHAMDIPAMQHMNKSQLDALEAALFNRVTLIQGPPGTGKTHTAVALVQMWLRRGAMPILCTSDSNIAVDNLVDGLARAGVRVARIGRPEAVRQDLMPYMIESIAGIDQDCRWSKDQQFQAINNALRRAEVICATCAGAGSDILERFSFQACLIDEATQATEPATIIPLTKGCKQVVLIGDQNQLPPTIISREAEAAGLGESLFERFIRAGIRTYMLKVQYRMHPAIALFPSQTFYKGELLSGTPPSQRRAPVGFDWPVPAVPMAFVNVEEGQERSDGASQTNPAEVQRVINIVKKLSGGHEVLPGDIGIVTPYSAQARAIKKILRGNAPERTRFDAPADPTSMKAVEVSTVDGFQGREKEVIVFSCTRANMNGNVGFLADTRRVNVMLTRAKRGLIIVGHMKTLQQDEIIWKGWLKWARESGLICGVAASDSEAANRLASIGMSSAHEIGGTGIGQAITKTALGAPVAWASSGMTSSPSQPKLAERDFIPDAWDDDSDDGGDDTSDAATKTIASVSSLTGMADEAWSSDGEN</sequence>
<dbReference type="PANTHER" id="PTHR10887:SF495">
    <property type="entry name" value="HELICASE SENATAXIN ISOFORM X1-RELATED"/>
    <property type="match status" value="1"/>
</dbReference>
<evidence type="ECO:0000256" key="3">
    <source>
        <dbReference type="ARBA" id="ARBA00022806"/>
    </source>
</evidence>
<feature type="region of interest" description="Disordered" evidence="5">
    <location>
        <begin position="1"/>
        <end position="280"/>
    </location>
</feature>